<evidence type="ECO:0000313" key="5">
    <source>
        <dbReference type="EMBL" id="MBK4216939.1"/>
    </source>
</evidence>
<dbReference type="InterPro" id="IPR000086">
    <property type="entry name" value="NUDIX_hydrolase_dom"/>
</dbReference>
<dbReference type="Pfam" id="PF00293">
    <property type="entry name" value="NUDIX"/>
    <property type="match status" value="1"/>
</dbReference>
<reference evidence="5" key="1">
    <citation type="submission" date="2021-01" db="EMBL/GenBank/DDBJ databases">
        <title>Paracoccus amoyensis sp. nov., isolated from the surface seawater along the coast of Xiamen Island, China.</title>
        <authorList>
            <person name="Lyu L."/>
        </authorList>
    </citation>
    <scope>NUCLEOTIDE SEQUENCE</scope>
    <source>
        <strain evidence="5">MJ17</strain>
    </source>
</reference>
<evidence type="ECO:0000313" key="6">
    <source>
        <dbReference type="Proteomes" id="UP000640485"/>
    </source>
</evidence>
<dbReference type="SUPFAM" id="SSF55811">
    <property type="entry name" value="Nudix"/>
    <property type="match status" value="1"/>
</dbReference>
<evidence type="ECO:0000256" key="1">
    <source>
        <dbReference type="ARBA" id="ARBA00001946"/>
    </source>
</evidence>
<evidence type="ECO:0000259" key="4">
    <source>
        <dbReference type="PROSITE" id="PS51462"/>
    </source>
</evidence>
<dbReference type="PANTHER" id="PTHR43046:SF12">
    <property type="entry name" value="GDP-MANNOSE MANNOSYL HYDROLASE"/>
    <property type="match status" value="1"/>
</dbReference>
<dbReference type="GO" id="GO:0016787">
    <property type="term" value="F:hydrolase activity"/>
    <property type="evidence" value="ECO:0007669"/>
    <property type="project" value="UniProtKB-KW"/>
</dbReference>
<keyword evidence="6" id="KW-1185">Reference proteome</keyword>
<keyword evidence="2 5" id="KW-0378">Hydrolase</keyword>
<proteinExistence type="predicted"/>
<dbReference type="InterPro" id="IPR020084">
    <property type="entry name" value="NUDIX_hydrolase_CS"/>
</dbReference>
<dbReference type="Proteomes" id="UP000640485">
    <property type="component" value="Unassembled WGS sequence"/>
</dbReference>
<dbReference type="AlphaFoldDB" id="A0A934SGD4"/>
<dbReference type="InterPro" id="IPR015797">
    <property type="entry name" value="NUDIX_hydrolase-like_dom_sf"/>
</dbReference>
<name>A0A934SGD4_9RHOB</name>
<dbReference type="Gene3D" id="3.90.79.10">
    <property type="entry name" value="Nucleoside Triphosphate Pyrophosphohydrolase"/>
    <property type="match status" value="1"/>
</dbReference>
<evidence type="ECO:0000256" key="2">
    <source>
        <dbReference type="ARBA" id="ARBA00022801"/>
    </source>
</evidence>
<comment type="caution">
    <text evidence="5">The sequence shown here is derived from an EMBL/GenBank/DDBJ whole genome shotgun (WGS) entry which is preliminary data.</text>
</comment>
<keyword evidence="3" id="KW-0460">Magnesium</keyword>
<dbReference type="EMBL" id="JAEPRQ010000005">
    <property type="protein sequence ID" value="MBK4216939.1"/>
    <property type="molecule type" value="Genomic_DNA"/>
</dbReference>
<dbReference type="RefSeq" id="WP_200687336.1">
    <property type="nucleotide sequence ID" value="NZ_JAEPRQ010000005.1"/>
</dbReference>
<dbReference type="PANTHER" id="PTHR43046">
    <property type="entry name" value="GDP-MANNOSE MANNOSYL HYDROLASE"/>
    <property type="match status" value="1"/>
</dbReference>
<evidence type="ECO:0000256" key="3">
    <source>
        <dbReference type="ARBA" id="ARBA00022842"/>
    </source>
</evidence>
<feature type="domain" description="Nudix hydrolase" evidence="4">
    <location>
        <begin position="16"/>
        <end position="145"/>
    </location>
</feature>
<dbReference type="PROSITE" id="PS51462">
    <property type="entry name" value="NUDIX"/>
    <property type="match status" value="1"/>
</dbReference>
<sequence length="149" mass="17121">MIPRYGNAPRPGLHYRRRPGAYAILYRDGRLLLTHQAQPEPEFQLPGGGLDPGENGITALHREVFEETGWSIGEARYLGSYRRFCFMPDYGFHAEKLCQIWLARPLRRLGEPSEIHHRAVWMTPDQADTAIVDPGSRAFLRHARSLRGW</sequence>
<organism evidence="5 6">
    <name type="scientific">Paracoccus caeni</name>
    <dbReference type="NCBI Taxonomy" id="657651"/>
    <lineage>
        <taxon>Bacteria</taxon>
        <taxon>Pseudomonadati</taxon>
        <taxon>Pseudomonadota</taxon>
        <taxon>Alphaproteobacteria</taxon>
        <taxon>Rhodobacterales</taxon>
        <taxon>Paracoccaceae</taxon>
        <taxon>Paracoccus</taxon>
    </lineage>
</organism>
<gene>
    <name evidence="5" type="ORF">JJJ17_13460</name>
</gene>
<comment type="cofactor">
    <cofactor evidence="1">
        <name>Mg(2+)</name>
        <dbReference type="ChEBI" id="CHEBI:18420"/>
    </cofactor>
</comment>
<protein>
    <submittedName>
        <fullName evidence="5">NUDIX hydrolase</fullName>
    </submittedName>
</protein>
<dbReference type="PROSITE" id="PS00893">
    <property type="entry name" value="NUDIX_BOX"/>
    <property type="match status" value="1"/>
</dbReference>
<accession>A0A934SGD4</accession>